<keyword evidence="1" id="KW-1133">Transmembrane helix</keyword>
<reference evidence="2 3" key="1">
    <citation type="submission" date="2017-01" db="EMBL/GenBank/DDBJ databases">
        <title>The cable genome- insights into the physiology and evolution of filamentous bacteria capable of sulfide oxidation via long distance electron transfer.</title>
        <authorList>
            <person name="Schreiber L."/>
            <person name="Bjerg J.T."/>
            <person name="Boggild A."/>
            <person name="Van De Vossenberg J."/>
            <person name="Meysman F."/>
            <person name="Nielsen L.P."/>
            <person name="Schramm A."/>
            <person name="Kjeldsen K.U."/>
        </authorList>
    </citation>
    <scope>NUCLEOTIDE SEQUENCE [LARGE SCALE GENOMIC DNA]</scope>
    <source>
        <strain evidence="2">MCF</strain>
    </source>
</reference>
<feature type="transmembrane region" description="Helical" evidence="1">
    <location>
        <begin position="21"/>
        <end position="39"/>
    </location>
</feature>
<gene>
    <name evidence="2" type="ORF">H206_05563</name>
</gene>
<dbReference type="EMBL" id="MTKO01000019">
    <property type="protein sequence ID" value="RWX47841.1"/>
    <property type="molecule type" value="Genomic_DNA"/>
</dbReference>
<evidence type="ECO:0000256" key="1">
    <source>
        <dbReference type="SAM" id="Phobius"/>
    </source>
</evidence>
<comment type="caution">
    <text evidence="2">The sequence shown here is derived from an EMBL/GenBank/DDBJ whole genome shotgun (WGS) entry which is preliminary data.</text>
</comment>
<name>A0A3S3QHU2_9BACT</name>
<evidence type="ECO:0000313" key="2">
    <source>
        <dbReference type="EMBL" id="RWX47841.1"/>
    </source>
</evidence>
<proteinExistence type="predicted"/>
<sequence length="55" mass="6592">MARDDHVFNQNKKLFIGADKIKNIFISLVSLFRLSYYVFSRVQLTRVFSGEKFRF</sequence>
<dbReference type="AlphaFoldDB" id="A0A3S3QHU2"/>
<organism evidence="2 3">
    <name type="scientific">Candidatus Electrothrix aarhusensis</name>
    <dbReference type="NCBI Taxonomy" id="1859131"/>
    <lineage>
        <taxon>Bacteria</taxon>
        <taxon>Pseudomonadati</taxon>
        <taxon>Thermodesulfobacteriota</taxon>
        <taxon>Desulfobulbia</taxon>
        <taxon>Desulfobulbales</taxon>
        <taxon>Desulfobulbaceae</taxon>
        <taxon>Candidatus Electrothrix</taxon>
    </lineage>
</organism>
<keyword evidence="3" id="KW-1185">Reference proteome</keyword>
<keyword evidence="1" id="KW-0812">Transmembrane</keyword>
<protein>
    <submittedName>
        <fullName evidence="2">Uncharacterized protein</fullName>
    </submittedName>
</protein>
<accession>A0A3S3QHU2</accession>
<evidence type="ECO:0000313" key="3">
    <source>
        <dbReference type="Proteomes" id="UP000287853"/>
    </source>
</evidence>
<dbReference type="Proteomes" id="UP000287853">
    <property type="component" value="Unassembled WGS sequence"/>
</dbReference>
<keyword evidence="1" id="KW-0472">Membrane</keyword>